<dbReference type="SUPFAM" id="SSF51445">
    <property type="entry name" value="(Trans)glycosidases"/>
    <property type="match status" value="1"/>
</dbReference>
<dbReference type="InterPro" id="IPR001764">
    <property type="entry name" value="Glyco_hydro_3_N"/>
</dbReference>
<dbReference type="Gene3D" id="3.20.20.300">
    <property type="entry name" value="Glycoside hydrolase, family 3, N-terminal domain"/>
    <property type="match status" value="1"/>
</dbReference>
<evidence type="ECO:0000256" key="4">
    <source>
        <dbReference type="ARBA" id="ARBA00022801"/>
    </source>
</evidence>
<dbReference type="Proteomes" id="UP000284403">
    <property type="component" value="Unassembled WGS sequence"/>
</dbReference>
<dbReference type="PANTHER" id="PTHR42715:SF10">
    <property type="entry name" value="BETA-GLUCOSIDASE"/>
    <property type="match status" value="1"/>
</dbReference>
<dbReference type="Pfam" id="PF00933">
    <property type="entry name" value="Glyco_hydro_3"/>
    <property type="match status" value="1"/>
</dbReference>
<keyword evidence="5" id="KW-0119">Carbohydrate metabolism</keyword>
<organism evidence="9 10">
    <name type="scientific">Trypanosoma conorhini</name>
    <dbReference type="NCBI Taxonomy" id="83891"/>
    <lineage>
        <taxon>Eukaryota</taxon>
        <taxon>Discoba</taxon>
        <taxon>Euglenozoa</taxon>
        <taxon>Kinetoplastea</taxon>
        <taxon>Metakinetoplastina</taxon>
        <taxon>Trypanosomatida</taxon>
        <taxon>Trypanosomatidae</taxon>
        <taxon>Trypanosoma</taxon>
    </lineage>
</organism>
<dbReference type="InterPro" id="IPR017853">
    <property type="entry name" value="GH"/>
</dbReference>
<reference evidence="9 10" key="1">
    <citation type="journal article" date="2018" name="BMC Genomics">
        <title>Genomic comparison of Trypanosoma conorhini and Trypanosoma rangeli to Trypanosoma cruzi strains of high and low virulence.</title>
        <authorList>
            <person name="Bradwell K.R."/>
            <person name="Koparde V.N."/>
            <person name="Matveyev A.V."/>
            <person name="Serrano M.G."/>
            <person name="Alves J.M."/>
            <person name="Parikh H."/>
            <person name="Huang B."/>
            <person name="Lee V."/>
            <person name="Espinosa-Alvarez O."/>
            <person name="Ortiz P.A."/>
            <person name="Costa-Martins A.G."/>
            <person name="Teixeira M.M."/>
            <person name="Buck G.A."/>
        </authorList>
    </citation>
    <scope>NUCLEOTIDE SEQUENCE [LARGE SCALE GENOMIC DNA]</scope>
    <source>
        <strain evidence="9 10">025E</strain>
    </source>
</reference>
<dbReference type="GO" id="GO:0008422">
    <property type="term" value="F:beta-glucosidase activity"/>
    <property type="evidence" value="ECO:0007669"/>
    <property type="project" value="UniProtKB-EC"/>
</dbReference>
<dbReference type="GO" id="GO:0005975">
    <property type="term" value="P:carbohydrate metabolic process"/>
    <property type="evidence" value="ECO:0007669"/>
    <property type="project" value="InterPro"/>
</dbReference>
<evidence type="ECO:0000256" key="6">
    <source>
        <dbReference type="ARBA" id="ARBA00023295"/>
    </source>
</evidence>
<dbReference type="Gene3D" id="3.40.50.1700">
    <property type="entry name" value="Glycoside hydrolase family 3 C-terminal domain"/>
    <property type="match status" value="1"/>
</dbReference>
<evidence type="ECO:0000256" key="1">
    <source>
        <dbReference type="ARBA" id="ARBA00000448"/>
    </source>
</evidence>
<dbReference type="InterPro" id="IPR036962">
    <property type="entry name" value="Glyco_hydro_3_N_sf"/>
</dbReference>
<keyword evidence="4 7" id="KW-0378">Hydrolase</keyword>
<keyword evidence="6 7" id="KW-0326">Glycosidase</keyword>
<dbReference type="Pfam" id="PF01915">
    <property type="entry name" value="Glyco_hydro_3_C"/>
    <property type="match status" value="1"/>
</dbReference>
<comment type="similarity">
    <text evidence="2 7">Belongs to the glycosyl hydrolase 3 family.</text>
</comment>
<evidence type="ECO:0000256" key="2">
    <source>
        <dbReference type="ARBA" id="ARBA00005336"/>
    </source>
</evidence>
<evidence type="ECO:0000256" key="7">
    <source>
        <dbReference type="RuleBase" id="RU361161"/>
    </source>
</evidence>
<gene>
    <name evidence="9" type="ORF">Tco025E_09757</name>
</gene>
<evidence type="ECO:0000256" key="5">
    <source>
        <dbReference type="ARBA" id="ARBA00023277"/>
    </source>
</evidence>
<dbReference type="FunFam" id="2.60.40.10:FF:000495">
    <property type="entry name" value="Periplasmic beta-glucosidase"/>
    <property type="match status" value="1"/>
</dbReference>
<dbReference type="Gene3D" id="2.60.40.10">
    <property type="entry name" value="Immunoglobulins"/>
    <property type="match status" value="1"/>
</dbReference>
<dbReference type="PRINTS" id="PR00133">
    <property type="entry name" value="GLHYDRLASE3"/>
</dbReference>
<dbReference type="AlphaFoldDB" id="A0A3R7K9L6"/>
<protein>
    <recommendedName>
        <fullName evidence="3">beta-glucosidase</fullName>
        <ecNumber evidence="3">3.2.1.21</ecNumber>
    </recommendedName>
</protein>
<evidence type="ECO:0000313" key="10">
    <source>
        <dbReference type="Proteomes" id="UP000284403"/>
    </source>
</evidence>
<dbReference type="PANTHER" id="PTHR42715">
    <property type="entry name" value="BETA-GLUCOSIDASE"/>
    <property type="match status" value="1"/>
</dbReference>
<dbReference type="InterPro" id="IPR026891">
    <property type="entry name" value="Fn3-like"/>
</dbReference>
<dbReference type="RefSeq" id="XP_029223313.1">
    <property type="nucleotide sequence ID" value="XM_029376566.1"/>
</dbReference>
<dbReference type="OrthoDB" id="276618at2759"/>
<dbReference type="PROSITE" id="PS00775">
    <property type="entry name" value="GLYCOSYL_HYDROL_F3"/>
    <property type="match status" value="1"/>
</dbReference>
<dbReference type="InterPro" id="IPR002772">
    <property type="entry name" value="Glyco_hydro_3_C"/>
</dbReference>
<dbReference type="InterPro" id="IPR019800">
    <property type="entry name" value="Glyco_hydro_3_AS"/>
</dbReference>
<feature type="domain" description="Fibronectin type III-like" evidence="8">
    <location>
        <begin position="585"/>
        <end position="655"/>
    </location>
</feature>
<dbReference type="InterPro" id="IPR050288">
    <property type="entry name" value="Cellulose_deg_GH3"/>
</dbReference>
<dbReference type="InterPro" id="IPR013783">
    <property type="entry name" value="Ig-like_fold"/>
</dbReference>
<sequence>MENADTLLRKLTLEEKAKLSTGADFWHTFAVERLGVQPLLLTDGPHGLRKSVEVQEGESFLRGVPATCFPTAVGLGATWNRELVSEMGRALAAECHAEKVAVLLGPGANIKRSPLCGRNFEYISEDPFLSSRIAAAFIKGVQNGGVGTSMKHFAANNQETNRGTCSNSVVDERTLREIYLASFEYAVKEAKPWTVMCSYNHLNGVYASQNEWLLNKVLREDWGFEGLVVSDWGAVDDRVAALRAGLDLEMPSCHGLTTAKVLSAIKSGELDEKVLDTSVKRILELNAKSQRTMVANATFDRDAHHTLARHVAHEAMVLLKNEGGLLPLRRGAARVAVIGEFAKSPRFQGAGSSLVNATRTECAWDAMCELVGEKHLTFSSGYEAMKEEVCMGLLDDAVTAAQKADVAVLFVGLLRELEAADREDLHLPESHARLIESVAKVQRNVVVVLHNGAPVDMPWIERVPAVLEAYLAGQAGGGAVSDILFGVCCPSGKLAETFAKRVCDTPPFPFYPSKKDAEYREGILVGYRYYDTKGIEPLFPFGHGLSYTEFQYSDLVVEARQGAPHDVSVSVALTVKNTGKVAGKEVVQLYVHDPHAEVVRPAKELKEFAKLALQPDESMRVTFELDRRSFSYYDVEKKQWRMHSRTYTILVGSSSRDIRLQAQVQATKEVVKEIPEIHRNVSLKVVAQFPGMAPLAEALATKMGMAGLKEGSDMYELIYNMPIRSICRFGGVSEEQMGEFLEKARQAVLKA</sequence>
<dbReference type="Pfam" id="PF14310">
    <property type="entry name" value="Fn3-like"/>
    <property type="match status" value="1"/>
</dbReference>
<evidence type="ECO:0000313" key="9">
    <source>
        <dbReference type="EMBL" id="RNE96338.1"/>
    </source>
</evidence>
<dbReference type="SMART" id="SM01217">
    <property type="entry name" value="Fn3_like"/>
    <property type="match status" value="1"/>
</dbReference>
<evidence type="ECO:0000259" key="8">
    <source>
        <dbReference type="SMART" id="SM01217"/>
    </source>
</evidence>
<name>A0A3R7K9L6_9TRYP</name>
<evidence type="ECO:0000256" key="3">
    <source>
        <dbReference type="ARBA" id="ARBA00012744"/>
    </source>
</evidence>
<keyword evidence="10" id="KW-1185">Reference proteome</keyword>
<comment type="catalytic activity">
    <reaction evidence="1">
        <text>Hydrolysis of terminal, non-reducing beta-D-glucosyl residues with release of beta-D-glucose.</text>
        <dbReference type="EC" id="3.2.1.21"/>
    </reaction>
</comment>
<proteinExistence type="inferred from homology"/>
<accession>A0A3R7K9L6</accession>
<comment type="caution">
    <text evidence="9">The sequence shown here is derived from an EMBL/GenBank/DDBJ whole genome shotgun (WGS) entry which is preliminary data.</text>
</comment>
<dbReference type="EC" id="3.2.1.21" evidence="3"/>
<dbReference type="GeneID" id="40323368"/>
<dbReference type="EMBL" id="MKKU01001280">
    <property type="protein sequence ID" value="RNE96338.1"/>
    <property type="molecule type" value="Genomic_DNA"/>
</dbReference>
<dbReference type="InterPro" id="IPR036881">
    <property type="entry name" value="Glyco_hydro_3_C_sf"/>
</dbReference>
<dbReference type="SUPFAM" id="SSF52279">
    <property type="entry name" value="Beta-D-glucan exohydrolase, C-terminal domain"/>
    <property type="match status" value="1"/>
</dbReference>